<dbReference type="AlphaFoldDB" id="A0A9J6B3V7"/>
<dbReference type="Proteomes" id="UP000824120">
    <property type="component" value="Chromosome 1"/>
</dbReference>
<comment type="caution">
    <text evidence="1">The sequence shown here is derived from an EMBL/GenBank/DDBJ whole genome shotgun (WGS) entry which is preliminary data.</text>
</comment>
<protein>
    <submittedName>
        <fullName evidence="1">Uncharacterized protein</fullName>
    </submittedName>
</protein>
<feature type="non-terminal residue" evidence="1">
    <location>
        <position position="146"/>
    </location>
</feature>
<keyword evidence="2" id="KW-1185">Reference proteome</keyword>
<sequence length="146" mass="16695">YTFCNENEALSAISSKSEVFHVAIVENGEQLVKYRGSKYLVSYNPKNCVFRTLRVKGMPNSFWAIIHFSSSVLQPLLFSSSIFSSSTSALPERSVFEEREKCVFRSFILYLHLFISLRKSVLEKRIVGMEKSSASDLRSVLEKSMF</sequence>
<dbReference type="EMBL" id="JACXVP010000001">
    <property type="protein sequence ID" value="KAG5631429.1"/>
    <property type="molecule type" value="Genomic_DNA"/>
</dbReference>
<gene>
    <name evidence="1" type="ORF">H5410_003146</name>
</gene>
<reference evidence="1 2" key="1">
    <citation type="submission" date="2020-09" db="EMBL/GenBank/DDBJ databases">
        <title>De no assembly of potato wild relative species, Solanum commersonii.</title>
        <authorList>
            <person name="Cho K."/>
        </authorList>
    </citation>
    <scope>NUCLEOTIDE SEQUENCE [LARGE SCALE GENOMIC DNA]</scope>
    <source>
        <strain evidence="1">LZ3.2</strain>
        <tissue evidence="1">Leaf</tissue>
    </source>
</reference>
<proteinExistence type="predicted"/>
<evidence type="ECO:0000313" key="2">
    <source>
        <dbReference type="Proteomes" id="UP000824120"/>
    </source>
</evidence>
<evidence type="ECO:0000313" key="1">
    <source>
        <dbReference type="EMBL" id="KAG5631429.1"/>
    </source>
</evidence>
<name>A0A9J6B3V7_SOLCO</name>
<organism evidence="1 2">
    <name type="scientific">Solanum commersonii</name>
    <name type="common">Commerson's wild potato</name>
    <name type="synonym">Commerson's nightshade</name>
    <dbReference type="NCBI Taxonomy" id="4109"/>
    <lineage>
        <taxon>Eukaryota</taxon>
        <taxon>Viridiplantae</taxon>
        <taxon>Streptophyta</taxon>
        <taxon>Embryophyta</taxon>
        <taxon>Tracheophyta</taxon>
        <taxon>Spermatophyta</taxon>
        <taxon>Magnoliopsida</taxon>
        <taxon>eudicotyledons</taxon>
        <taxon>Gunneridae</taxon>
        <taxon>Pentapetalae</taxon>
        <taxon>asterids</taxon>
        <taxon>lamiids</taxon>
        <taxon>Solanales</taxon>
        <taxon>Solanaceae</taxon>
        <taxon>Solanoideae</taxon>
        <taxon>Solaneae</taxon>
        <taxon>Solanum</taxon>
    </lineage>
</organism>
<accession>A0A9J6B3V7</accession>